<feature type="compositionally biased region" description="Basic and acidic residues" evidence="7">
    <location>
        <begin position="473"/>
        <end position="495"/>
    </location>
</feature>
<keyword evidence="3 6" id="KW-1140">T=1 icosahedral capsid protein</keyword>
<comment type="similarity">
    <text evidence="2 6">Belongs to the anelloviridae capsid protein family.</text>
</comment>
<reference evidence="8" key="1">
    <citation type="journal article" date="2018" name="Virus Res.">
        <title>Identification and whole genome characterization of novel anelloviruses in masked palm civets (Paguma larvata): Segregation into four distinct clades.</title>
        <authorList>
            <person name="Nishizawa T."/>
            <person name="Sugimoto Y."/>
            <person name="Takeda T."/>
            <person name="Kodera Y."/>
            <person name="Hatano Y."/>
            <person name="Takahashi M."/>
            <person name="Okamoto H."/>
        </authorList>
    </citation>
    <scope>NUCLEOTIDE SEQUENCE</scope>
    <source>
        <strain evidence="8">Pl-TTV2</strain>
    </source>
</reference>
<organism evidence="8">
    <name type="scientific">Paguma larvata torque teno virus</name>
    <dbReference type="NCBI Taxonomy" id="2219036"/>
    <lineage>
        <taxon>Viruses</taxon>
        <taxon>Monodnaviria</taxon>
        <taxon>Shotokuvirae</taxon>
        <taxon>Commensaviricota</taxon>
        <taxon>Cardeaviricetes</taxon>
        <taxon>Sanitavirales</taxon>
        <taxon>Anelloviridae</taxon>
        <taxon>Etatorquevirus</taxon>
        <taxon>Etatorquevirus viver3</taxon>
    </lineage>
</organism>
<evidence type="ECO:0000256" key="7">
    <source>
        <dbReference type="SAM" id="MobiDB-lite"/>
    </source>
</evidence>
<evidence type="ECO:0000313" key="8">
    <source>
        <dbReference type="EMBL" id="BBE36926.1"/>
    </source>
</evidence>
<keyword evidence="5 6" id="KW-0946">Virion</keyword>
<accession>A0A348BSN9</accession>
<protein>
    <recommendedName>
        <fullName evidence="6">Capsid protein</fullName>
    </recommendedName>
</protein>
<dbReference type="Pfam" id="PF02956">
    <property type="entry name" value="TT_ORF1"/>
    <property type="match status" value="1"/>
</dbReference>
<evidence type="ECO:0000256" key="6">
    <source>
        <dbReference type="RuleBase" id="RU361230"/>
    </source>
</evidence>
<dbReference type="EMBL" id="LC387538">
    <property type="protein sequence ID" value="BBE36926.1"/>
    <property type="molecule type" value="Genomic_DNA"/>
</dbReference>
<dbReference type="InterPro" id="IPR004219">
    <property type="entry name" value="TTvirus_Unk"/>
</dbReference>
<comment type="function">
    <text evidence="6">Self-assembles to form an icosahedral capsid.</text>
</comment>
<name>A0A348BSN9_9VIRU</name>
<feature type="compositionally biased region" description="Acidic residues" evidence="7">
    <location>
        <begin position="501"/>
        <end position="513"/>
    </location>
</feature>
<evidence type="ECO:0000256" key="1">
    <source>
        <dbReference type="ARBA" id="ARBA00004328"/>
    </source>
</evidence>
<dbReference type="GO" id="GO:0039615">
    <property type="term" value="C:T=1 icosahedral viral capsid"/>
    <property type="evidence" value="ECO:0007669"/>
    <property type="project" value="UniProtKB-UniRule"/>
</dbReference>
<evidence type="ECO:0000256" key="2">
    <source>
        <dbReference type="ARBA" id="ARBA00006131"/>
    </source>
</evidence>
<proteinExistence type="inferred from homology"/>
<comment type="subcellular location">
    <subcellularLocation>
        <location evidence="1 6">Virion</location>
    </subcellularLocation>
</comment>
<evidence type="ECO:0000256" key="4">
    <source>
        <dbReference type="ARBA" id="ARBA00022561"/>
    </source>
</evidence>
<sequence>MRYRYRRPRRGYWRRRYWTRRRRLRRWPRIRRRTRRTTVRKKRRWRVPKRRKQNTHFWNPATVVSCKITGWTIGIVSMPQNMEQRTWTTILRGEKKGQLTLTGGGVSVRVFSLAMLWWEHQLFRNWWSKSNDGFDLARYFGTKFYLQPNRDNDYIFWWDTDYNQIQPADFWRAHPAALLGYKNKVIIRSQQYGGNHKIKTVFVRPPATNNTEWRFQNSWMNLGLMIYGLTPIDWNVPFSTSKATALDVLHFNANDGSQGQGVPMDADKPFSYNPLEYAFYADFPKGNRTLITYTVTANKYPSVDGTQPGGSSWRYISEADDLPYWMVFYGQNPDMRFDITDWPATNVTVWFKIYYPKYTAASKSLETGQFEPKDPKTWMVISMATAKAIAKRGPFINTSNVTALEIPIMYKSYWQWGGATYSPQFVTDPMHFAPKQVTVKNPANVAANILRPWDADQHGIITEEALKRFLKSDDDTERRLAPKEQDWPDWTHDSPHPSSSEESEETPESDEEGPTAIEKSLEILRRRLKREQLHRHQLRNFFKSLIKKKDIGGG</sequence>
<feature type="region of interest" description="Disordered" evidence="7">
    <location>
        <begin position="473"/>
        <end position="523"/>
    </location>
</feature>
<evidence type="ECO:0000256" key="3">
    <source>
        <dbReference type="ARBA" id="ARBA00022431"/>
    </source>
</evidence>
<keyword evidence="4 6" id="KW-0167">Capsid protein</keyword>
<evidence type="ECO:0000256" key="5">
    <source>
        <dbReference type="ARBA" id="ARBA00022844"/>
    </source>
</evidence>